<evidence type="ECO:0000313" key="1">
    <source>
        <dbReference type="EnsemblPlants" id="Kaladp0001s0158.1.v1.1"/>
    </source>
</evidence>
<dbReference type="PANTHER" id="PTHR13109:SF7">
    <property type="entry name" value="NEUROCHONDRIN"/>
    <property type="match status" value="1"/>
</dbReference>
<dbReference type="Pfam" id="PF05536">
    <property type="entry name" value="Neurochondrin"/>
    <property type="match status" value="1"/>
</dbReference>
<evidence type="ECO:0008006" key="3">
    <source>
        <dbReference type="Google" id="ProtNLM"/>
    </source>
</evidence>
<name>A0A7N0SV71_KALFE</name>
<accession>A0A7N0SV71</accession>
<dbReference type="EnsemblPlants" id="Kaladp0001s0158.1.v1.1">
    <property type="protein sequence ID" value="Kaladp0001s0158.1.v1.1"/>
    <property type="gene ID" value="Kaladp0001s0158.v1.1"/>
</dbReference>
<keyword evidence="2" id="KW-1185">Reference proteome</keyword>
<proteinExistence type="predicted"/>
<dbReference type="AlphaFoldDB" id="A0A7N0SV71"/>
<dbReference type="Proteomes" id="UP000594263">
    <property type="component" value="Unplaced"/>
</dbReference>
<organism evidence="1 2">
    <name type="scientific">Kalanchoe fedtschenkoi</name>
    <name type="common">Lavender scallops</name>
    <name type="synonym">South American air plant</name>
    <dbReference type="NCBI Taxonomy" id="63787"/>
    <lineage>
        <taxon>Eukaryota</taxon>
        <taxon>Viridiplantae</taxon>
        <taxon>Streptophyta</taxon>
        <taxon>Embryophyta</taxon>
        <taxon>Tracheophyta</taxon>
        <taxon>Spermatophyta</taxon>
        <taxon>Magnoliopsida</taxon>
        <taxon>eudicotyledons</taxon>
        <taxon>Gunneridae</taxon>
        <taxon>Pentapetalae</taxon>
        <taxon>Saxifragales</taxon>
        <taxon>Crassulaceae</taxon>
        <taxon>Kalanchoe</taxon>
    </lineage>
</organism>
<dbReference type="PANTHER" id="PTHR13109">
    <property type="entry name" value="NEUROCHONDRIN"/>
    <property type="match status" value="1"/>
</dbReference>
<reference evidence="1" key="1">
    <citation type="submission" date="2021-01" db="UniProtKB">
        <authorList>
            <consortium name="EnsemblPlants"/>
        </authorList>
    </citation>
    <scope>IDENTIFICATION</scope>
</reference>
<sequence length="653" mass="73259">MRRILYPSENLVLVYRDTISVAIADDSVSVDALLKLLKNARDQNRLAGLSMLALICKNEEVDGSLYRIYKKAGAEHFDFLLRTGLGKESTSSAAAAFQYQYLRLAIQVIAGFCRFRKIASSEEMISKIPLILEAMTLEPCAEVIGECYQFLFLVSRASDAGAMKFYESGGMDVLVDQMHALPEGALNLAIKLIELIINKMSDSPSKLLPLMPSMARQFAIVRIDLKFGLLKLICTALSHIPEPLEVQGDNWPGYVHVGVFAVLGKPAEAGRDERVQALTVAKLLMILIGDEWLIDQVDLPDVEEVLPPNRSLSLILECSRTELHVLLSEIAFLKHQANSRTQSMDTMQLKLRSLETCFYLVERIIILIPNFRCIEGLDDTGISGESAFGKFISDLNETAGVLLVYLQNAKRSKRKRGDDLIESVRFIGMWIARASAAIRCKVTELFEYMLSVEGRDKSGPWSYTWFVLPILREITKDDDGCKALVSRGGHKAVMRYLVQLIAATKVHGIGWGCDSLVFNTVVNILLKRKQLRVRLDESTTIDLLVAIGHWAEHTKESSDTMKASCLCALLFHFTSEKNLVRHPKFDKNAQELGFRLVEVGLTRSFAKFEKEAVSAEEMREGHHLQKIIVAAYNQWSRRFPSIKDSVERQPTAP</sequence>
<protein>
    <recommendedName>
        <fullName evidence="3">Neurochondrin-like protein</fullName>
    </recommendedName>
</protein>
<dbReference type="InterPro" id="IPR008709">
    <property type="entry name" value="Neurochondrin"/>
</dbReference>
<evidence type="ECO:0000313" key="2">
    <source>
        <dbReference type="Proteomes" id="UP000594263"/>
    </source>
</evidence>
<dbReference type="Gramene" id="Kaladp0001s0158.1.v1.1">
    <property type="protein sequence ID" value="Kaladp0001s0158.1.v1.1"/>
    <property type="gene ID" value="Kaladp0001s0158.v1.1"/>
</dbReference>